<reference evidence="3" key="1">
    <citation type="journal article" date="2023" name="Nat. Commun.">
        <title>Diploid and tetraploid genomes of Acorus and the evolution of monocots.</title>
        <authorList>
            <person name="Ma L."/>
            <person name="Liu K.W."/>
            <person name="Li Z."/>
            <person name="Hsiao Y.Y."/>
            <person name="Qi Y."/>
            <person name="Fu T."/>
            <person name="Tang G.D."/>
            <person name="Zhang D."/>
            <person name="Sun W.H."/>
            <person name="Liu D.K."/>
            <person name="Li Y."/>
            <person name="Chen G.Z."/>
            <person name="Liu X.D."/>
            <person name="Liao X.Y."/>
            <person name="Jiang Y.T."/>
            <person name="Yu X."/>
            <person name="Hao Y."/>
            <person name="Huang J."/>
            <person name="Zhao X.W."/>
            <person name="Ke S."/>
            <person name="Chen Y.Y."/>
            <person name="Wu W.L."/>
            <person name="Hsu J.L."/>
            <person name="Lin Y.F."/>
            <person name="Huang M.D."/>
            <person name="Li C.Y."/>
            <person name="Huang L."/>
            <person name="Wang Z.W."/>
            <person name="Zhao X."/>
            <person name="Zhong W.Y."/>
            <person name="Peng D.H."/>
            <person name="Ahmad S."/>
            <person name="Lan S."/>
            <person name="Zhang J.S."/>
            <person name="Tsai W.C."/>
            <person name="Van de Peer Y."/>
            <person name="Liu Z.J."/>
        </authorList>
    </citation>
    <scope>NUCLEOTIDE SEQUENCE</scope>
    <source>
        <strain evidence="3">SCP</strain>
    </source>
</reference>
<comment type="caution">
    <text evidence="3">The sequence shown here is derived from an EMBL/GenBank/DDBJ whole genome shotgun (WGS) entry which is preliminary data.</text>
</comment>
<dbReference type="Pfam" id="PF02519">
    <property type="entry name" value="Auxin_inducible"/>
    <property type="match status" value="1"/>
</dbReference>
<evidence type="ECO:0000256" key="1">
    <source>
        <dbReference type="ARBA" id="ARBA00006974"/>
    </source>
</evidence>
<dbReference type="EMBL" id="JAUJYN010000001">
    <property type="protein sequence ID" value="KAK1280137.1"/>
    <property type="molecule type" value="Genomic_DNA"/>
</dbReference>
<keyword evidence="4" id="KW-1185">Reference proteome</keyword>
<dbReference type="Proteomes" id="UP001179952">
    <property type="component" value="Unassembled WGS sequence"/>
</dbReference>
<gene>
    <name evidence="3" type="ORF">QJS04_geneDACA023017</name>
</gene>
<accession>A0AAV9BUN9</accession>
<sequence>MEGCMRSRSRPSFYAPSADESRGQGIRAPKGYVPVVVGRGREQETVFMVHTKLFNHPSFVAMLERASEEVGYEHQGMIRVPFDVQQFRMTVRIIIATMAIHNYIRRENHADNLFRGFENMNTDEDRTTEKLYAQVQPERSIRNE</sequence>
<comment type="similarity">
    <text evidence="1">Belongs to the ARG7 family.</text>
</comment>
<evidence type="ECO:0000313" key="3">
    <source>
        <dbReference type="EMBL" id="KAK1280137.1"/>
    </source>
</evidence>
<evidence type="ECO:0000256" key="2">
    <source>
        <dbReference type="SAM" id="MobiDB-lite"/>
    </source>
</evidence>
<dbReference type="InterPro" id="IPR003676">
    <property type="entry name" value="SAUR_fam"/>
</dbReference>
<dbReference type="AlphaFoldDB" id="A0AAV9BUN9"/>
<evidence type="ECO:0000313" key="4">
    <source>
        <dbReference type="Proteomes" id="UP001179952"/>
    </source>
</evidence>
<dbReference type="GO" id="GO:0009733">
    <property type="term" value="P:response to auxin"/>
    <property type="evidence" value="ECO:0007669"/>
    <property type="project" value="InterPro"/>
</dbReference>
<name>A0AAV9BUN9_ACOGR</name>
<organism evidence="3 4">
    <name type="scientific">Acorus gramineus</name>
    <name type="common">Dwarf sweet flag</name>
    <dbReference type="NCBI Taxonomy" id="55184"/>
    <lineage>
        <taxon>Eukaryota</taxon>
        <taxon>Viridiplantae</taxon>
        <taxon>Streptophyta</taxon>
        <taxon>Embryophyta</taxon>
        <taxon>Tracheophyta</taxon>
        <taxon>Spermatophyta</taxon>
        <taxon>Magnoliopsida</taxon>
        <taxon>Liliopsida</taxon>
        <taxon>Acoraceae</taxon>
        <taxon>Acorus</taxon>
    </lineage>
</organism>
<protein>
    <submittedName>
        <fullName evidence="3">Uncharacterized protein</fullName>
    </submittedName>
</protein>
<feature type="region of interest" description="Disordered" evidence="2">
    <location>
        <begin position="1"/>
        <end position="26"/>
    </location>
</feature>
<dbReference type="PANTHER" id="PTHR31374">
    <property type="entry name" value="AUXIN-INDUCED PROTEIN-LIKE-RELATED"/>
    <property type="match status" value="1"/>
</dbReference>
<proteinExistence type="inferred from homology"/>
<reference evidence="3" key="2">
    <citation type="submission" date="2023-06" db="EMBL/GenBank/DDBJ databases">
        <authorList>
            <person name="Ma L."/>
            <person name="Liu K.-W."/>
            <person name="Li Z."/>
            <person name="Hsiao Y.-Y."/>
            <person name="Qi Y."/>
            <person name="Fu T."/>
            <person name="Tang G."/>
            <person name="Zhang D."/>
            <person name="Sun W.-H."/>
            <person name="Liu D.-K."/>
            <person name="Li Y."/>
            <person name="Chen G.-Z."/>
            <person name="Liu X.-D."/>
            <person name="Liao X.-Y."/>
            <person name="Jiang Y.-T."/>
            <person name="Yu X."/>
            <person name="Hao Y."/>
            <person name="Huang J."/>
            <person name="Zhao X.-W."/>
            <person name="Ke S."/>
            <person name="Chen Y.-Y."/>
            <person name="Wu W.-L."/>
            <person name="Hsu J.-L."/>
            <person name="Lin Y.-F."/>
            <person name="Huang M.-D."/>
            <person name="Li C.-Y."/>
            <person name="Huang L."/>
            <person name="Wang Z.-W."/>
            <person name="Zhao X."/>
            <person name="Zhong W.-Y."/>
            <person name="Peng D.-H."/>
            <person name="Ahmad S."/>
            <person name="Lan S."/>
            <person name="Zhang J.-S."/>
            <person name="Tsai W.-C."/>
            <person name="Van De Peer Y."/>
            <person name="Liu Z.-J."/>
        </authorList>
    </citation>
    <scope>NUCLEOTIDE SEQUENCE</scope>
    <source>
        <strain evidence="3">SCP</strain>
        <tissue evidence="3">Leaves</tissue>
    </source>
</reference>
<dbReference type="PANTHER" id="PTHR31374:SF32">
    <property type="entry name" value="SAUR FAMILY PROTEIN"/>
    <property type="match status" value="1"/>
</dbReference>